<dbReference type="InterPro" id="IPR025178">
    <property type="entry name" value="Lnb_N"/>
</dbReference>
<dbReference type="KEGG" id="lsx:H8B22_02435"/>
<dbReference type="AlphaFoldDB" id="A0A7H0FYI9"/>
<feature type="transmembrane region" description="Helical" evidence="1">
    <location>
        <begin position="291"/>
        <end position="308"/>
    </location>
</feature>
<evidence type="ECO:0000259" key="2">
    <source>
        <dbReference type="Pfam" id="PF13387"/>
    </source>
</evidence>
<keyword evidence="5" id="KW-1185">Reference proteome</keyword>
<feature type="transmembrane region" description="Helical" evidence="1">
    <location>
        <begin position="406"/>
        <end position="425"/>
    </location>
</feature>
<keyword evidence="1" id="KW-1133">Transmembrane helix</keyword>
<keyword evidence="1" id="KW-0472">Membrane</keyword>
<dbReference type="InterPro" id="IPR057436">
    <property type="entry name" value="5TMH_Lnb"/>
</dbReference>
<protein>
    <submittedName>
        <fullName evidence="4">DUF4105 domain-containing protein</fullName>
    </submittedName>
</protein>
<sequence>MRDAAIPFPALSATGTRGRVNRSTRWLLLAVLWLVSLGALAQGAGITPAGSAQAHAPATAEPAPRIGIMMMQPGEIFWERFGHDSVLVADPRTGEAISYNFGFFDPSEPDFIARFVRGDMRYRLAAVPYADDLVLYREEGRGVDVLWLDLDDAQAREVATALAENARPENAFYRYDYFKDNCSTRVRDAIDRALQGRLKQQALGRSQGLSWRDEALRLASPAPWMWLGFDLGLGPAADQPMTLWEQAFVPRRLADILVETKNSHGQPLVRERQPILEHRIAPEPDAHPVRWWLWGLWGIATAFALARLDVRKPRLVAALVLPFWLLSGALGALLLFLWFGTAHVMAWANHNLFLLNPLAWLALPGAWRVLRGRAPGRWAALVTVAIAACAGAGLLLRWVSAQPQANMHWIALLLPVHVAIAWWFAQRNRA</sequence>
<feature type="transmembrane region" description="Helical" evidence="1">
    <location>
        <begin position="378"/>
        <end position="400"/>
    </location>
</feature>
<feature type="transmembrane region" description="Helical" evidence="1">
    <location>
        <begin position="345"/>
        <end position="366"/>
    </location>
</feature>
<evidence type="ECO:0000256" key="1">
    <source>
        <dbReference type="SAM" id="Phobius"/>
    </source>
</evidence>
<evidence type="ECO:0000313" key="4">
    <source>
        <dbReference type="EMBL" id="QNP41105.1"/>
    </source>
</evidence>
<dbReference type="Pfam" id="PF13387">
    <property type="entry name" value="Lnb_N"/>
    <property type="match status" value="1"/>
</dbReference>
<feature type="domain" description="Lnb-like transmembrane" evidence="3">
    <location>
        <begin position="301"/>
        <end position="426"/>
    </location>
</feature>
<dbReference type="Proteomes" id="UP000516018">
    <property type="component" value="Chromosome"/>
</dbReference>
<dbReference type="Pfam" id="PF25221">
    <property type="entry name" value="5TMH_Lnb"/>
    <property type="match status" value="1"/>
</dbReference>
<evidence type="ECO:0000259" key="3">
    <source>
        <dbReference type="Pfam" id="PF25221"/>
    </source>
</evidence>
<name>A0A7H0FYI9_9GAMM</name>
<evidence type="ECO:0000313" key="5">
    <source>
        <dbReference type="Proteomes" id="UP000516018"/>
    </source>
</evidence>
<gene>
    <name evidence="4" type="ORF">H8B22_02435</name>
</gene>
<dbReference type="EMBL" id="CP060820">
    <property type="protein sequence ID" value="QNP41105.1"/>
    <property type="molecule type" value="Genomic_DNA"/>
</dbReference>
<accession>A0A7H0FYI9</accession>
<feature type="domain" description="Lnb N-terminal periplasmic" evidence="2">
    <location>
        <begin position="69"/>
        <end position="201"/>
    </location>
</feature>
<proteinExistence type="predicted"/>
<reference evidence="4 5" key="1">
    <citation type="submission" date="2020-08" db="EMBL/GenBank/DDBJ databases">
        <title>Lysobacter sp. II4 sp. nov., isolated from soil.</title>
        <authorList>
            <person name="Woo C.Y."/>
            <person name="Kim J."/>
        </authorList>
    </citation>
    <scope>NUCLEOTIDE SEQUENCE [LARGE SCALE GENOMIC DNA]</scope>
    <source>
        <strain evidence="4 5">II4</strain>
    </source>
</reference>
<keyword evidence="1" id="KW-0812">Transmembrane</keyword>
<organism evidence="4 5">
    <name type="scientific">Agrilutibacter terrestris</name>
    <dbReference type="NCBI Taxonomy" id="2865112"/>
    <lineage>
        <taxon>Bacteria</taxon>
        <taxon>Pseudomonadati</taxon>
        <taxon>Pseudomonadota</taxon>
        <taxon>Gammaproteobacteria</taxon>
        <taxon>Lysobacterales</taxon>
        <taxon>Lysobacteraceae</taxon>
        <taxon>Agrilutibacter</taxon>
    </lineage>
</organism>
<feature type="transmembrane region" description="Helical" evidence="1">
    <location>
        <begin position="315"/>
        <end position="339"/>
    </location>
</feature>